<gene>
    <name evidence="1" type="ORF">BOTBODRAFT_38903</name>
</gene>
<evidence type="ECO:0000313" key="2">
    <source>
        <dbReference type="Proteomes" id="UP000027195"/>
    </source>
</evidence>
<dbReference type="AlphaFoldDB" id="A0A067LY55"/>
<reference evidence="2" key="1">
    <citation type="journal article" date="2014" name="Proc. Natl. Acad. Sci. U.S.A.">
        <title>Extensive sampling of basidiomycete genomes demonstrates inadequacy of the white-rot/brown-rot paradigm for wood decay fungi.</title>
        <authorList>
            <person name="Riley R."/>
            <person name="Salamov A.A."/>
            <person name="Brown D.W."/>
            <person name="Nagy L.G."/>
            <person name="Floudas D."/>
            <person name="Held B.W."/>
            <person name="Levasseur A."/>
            <person name="Lombard V."/>
            <person name="Morin E."/>
            <person name="Otillar R."/>
            <person name="Lindquist E.A."/>
            <person name="Sun H."/>
            <person name="LaButti K.M."/>
            <person name="Schmutz J."/>
            <person name="Jabbour D."/>
            <person name="Luo H."/>
            <person name="Baker S.E."/>
            <person name="Pisabarro A.G."/>
            <person name="Walton J.D."/>
            <person name="Blanchette R.A."/>
            <person name="Henrissat B."/>
            <person name="Martin F."/>
            <person name="Cullen D."/>
            <person name="Hibbett D.S."/>
            <person name="Grigoriev I.V."/>
        </authorList>
    </citation>
    <scope>NUCLEOTIDE SEQUENCE [LARGE SCALE GENOMIC DNA]</scope>
    <source>
        <strain evidence="2">FD-172 SS1</strain>
    </source>
</reference>
<dbReference type="EMBL" id="KL198110">
    <property type="protein sequence ID" value="KDQ07285.1"/>
    <property type="molecule type" value="Genomic_DNA"/>
</dbReference>
<name>A0A067LY55_BOTB1</name>
<dbReference type="HOGENOM" id="CLU_2183521_0_0_1"/>
<accession>A0A067LY55</accession>
<sequence>MPHPASTSPMKTKVIPWMYSMKNASDSKRPASSLARRFSRFIDLLKPAVHRWASMELQNASPAEVVQILRFPLPRLEFLRMTRHVYELDTATYKRGKIVKTDTTGPASA</sequence>
<dbReference type="InParanoid" id="A0A067LY55"/>
<proteinExistence type="predicted"/>
<protein>
    <submittedName>
        <fullName evidence="1">Uncharacterized protein</fullName>
    </submittedName>
</protein>
<organism evidence="1 2">
    <name type="scientific">Botryobasidium botryosum (strain FD-172 SS1)</name>
    <dbReference type="NCBI Taxonomy" id="930990"/>
    <lineage>
        <taxon>Eukaryota</taxon>
        <taxon>Fungi</taxon>
        <taxon>Dikarya</taxon>
        <taxon>Basidiomycota</taxon>
        <taxon>Agaricomycotina</taxon>
        <taxon>Agaricomycetes</taxon>
        <taxon>Cantharellales</taxon>
        <taxon>Botryobasidiaceae</taxon>
        <taxon>Botryobasidium</taxon>
    </lineage>
</organism>
<evidence type="ECO:0000313" key="1">
    <source>
        <dbReference type="EMBL" id="KDQ07285.1"/>
    </source>
</evidence>
<keyword evidence="2" id="KW-1185">Reference proteome</keyword>
<dbReference type="Proteomes" id="UP000027195">
    <property type="component" value="Unassembled WGS sequence"/>
</dbReference>